<dbReference type="InterPro" id="IPR000591">
    <property type="entry name" value="DEP_dom"/>
</dbReference>
<name>A0A7D9I6W0_PARCT</name>
<dbReference type="GO" id="GO:0035556">
    <property type="term" value="P:intracellular signal transduction"/>
    <property type="evidence" value="ECO:0007669"/>
    <property type="project" value="InterPro"/>
</dbReference>
<evidence type="ECO:0000313" key="1">
    <source>
        <dbReference type="EMBL" id="CAB3999863.1"/>
    </source>
</evidence>
<evidence type="ECO:0000313" key="2">
    <source>
        <dbReference type="Proteomes" id="UP001152795"/>
    </source>
</evidence>
<reference evidence="1" key="1">
    <citation type="submission" date="2020-04" db="EMBL/GenBank/DDBJ databases">
        <authorList>
            <person name="Alioto T."/>
            <person name="Alioto T."/>
            <person name="Gomez Garrido J."/>
        </authorList>
    </citation>
    <scope>NUCLEOTIDE SEQUENCE</scope>
    <source>
        <strain evidence="1">A484AB</strain>
    </source>
</reference>
<comment type="caution">
    <text evidence="1">The sequence shown here is derived from an EMBL/GenBank/DDBJ whole genome shotgun (WGS) entry which is preliminary data.</text>
</comment>
<keyword evidence="2" id="KW-1185">Reference proteome</keyword>
<dbReference type="AlphaFoldDB" id="A0A7D9I6W0"/>
<dbReference type="PANTHER" id="PTHR22829">
    <property type="entry name" value="DEP DOMAIN PROTEIN"/>
    <property type="match status" value="1"/>
</dbReference>
<dbReference type="InterPro" id="IPR051832">
    <property type="entry name" value="mTOR-Rac_regulators"/>
</dbReference>
<dbReference type="Pfam" id="PF00610">
    <property type="entry name" value="DEP"/>
    <property type="match status" value="1"/>
</dbReference>
<dbReference type="PROSITE" id="PS50186">
    <property type="entry name" value="DEP"/>
    <property type="match status" value="1"/>
</dbReference>
<dbReference type="OrthoDB" id="446890at2759"/>
<proteinExistence type="predicted"/>
<dbReference type="InterPro" id="IPR036388">
    <property type="entry name" value="WH-like_DNA-bd_sf"/>
</dbReference>
<organism evidence="1 2">
    <name type="scientific">Paramuricea clavata</name>
    <name type="common">Red gorgonian</name>
    <name type="synonym">Violescent sea-whip</name>
    <dbReference type="NCBI Taxonomy" id="317549"/>
    <lineage>
        <taxon>Eukaryota</taxon>
        <taxon>Metazoa</taxon>
        <taxon>Cnidaria</taxon>
        <taxon>Anthozoa</taxon>
        <taxon>Octocorallia</taxon>
        <taxon>Malacalcyonacea</taxon>
        <taxon>Plexauridae</taxon>
        <taxon>Paramuricea</taxon>
    </lineage>
</organism>
<protein>
    <submittedName>
        <fullName evidence="1">Mechanosensitive ion channel</fullName>
    </submittedName>
</protein>
<dbReference type="SMART" id="SM00049">
    <property type="entry name" value="DEP"/>
    <property type="match status" value="1"/>
</dbReference>
<sequence length="200" mass="22886">MSCERSLQELNDLSKEIRSEGGVSIKNRVYLFKTYLSCFIGYDLIDWFIKTGHAQTGADAVKLGEDLLNANIIHHVLDRHHFRDHYLFYRFRQDDPPNDVNSGPNVASLKAECGAKFSWAKSPGFVFWCKHYYVLKNEDTTLYEFKTDLDSSPYQKYDLKDATVAVDNSADYCIALKLADLQMGSMWLNLVSSYPSSVLL</sequence>
<dbReference type="InterPro" id="IPR036390">
    <property type="entry name" value="WH_DNA-bd_sf"/>
</dbReference>
<gene>
    <name evidence="1" type="ORF">PACLA_8A066529</name>
</gene>
<dbReference type="Gene3D" id="1.10.10.10">
    <property type="entry name" value="Winged helix-like DNA-binding domain superfamily/Winged helix DNA-binding domain"/>
    <property type="match status" value="1"/>
</dbReference>
<dbReference type="PANTHER" id="PTHR22829:SF16">
    <property type="entry name" value="PH DOMAIN-CONTAINING PROTEIN"/>
    <property type="match status" value="1"/>
</dbReference>
<dbReference type="GO" id="GO:0023051">
    <property type="term" value="P:regulation of signaling"/>
    <property type="evidence" value="ECO:0007669"/>
    <property type="project" value="TreeGrafter"/>
</dbReference>
<dbReference type="SUPFAM" id="SSF46785">
    <property type="entry name" value="Winged helix' DNA-binding domain"/>
    <property type="match status" value="1"/>
</dbReference>
<dbReference type="Proteomes" id="UP001152795">
    <property type="component" value="Unassembled WGS sequence"/>
</dbReference>
<dbReference type="EMBL" id="CACRXK020003689">
    <property type="protein sequence ID" value="CAB3999863.1"/>
    <property type="molecule type" value="Genomic_DNA"/>
</dbReference>
<dbReference type="CDD" id="cd04371">
    <property type="entry name" value="DEP"/>
    <property type="match status" value="1"/>
</dbReference>
<dbReference type="SUPFAM" id="SSF50729">
    <property type="entry name" value="PH domain-like"/>
    <property type="match status" value="1"/>
</dbReference>
<accession>A0A7D9I6W0</accession>